<dbReference type="STRING" id="1179773.BN6_68950"/>
<protein>
    <recommendedName>
        <fullName evidence="3">Secreted protein</fullName>
    </recommendedName>
</protein>
<evidence type="ECO:0008006" key="3">
    <source>
        <dbReference type="Google" id="ProtNLM"/>
    </source>
</evidence>
<keyword evidence="2" id="KW-1185">Reference proteome</keyword>
<name>K0K9E2_SACES</name>
<dbReference type="HOGENOM" id="CLU_3296080_0_0_11"/>
<dbReference type="EMBL" id="HE804045">
    <property type="protein sequence ID" value="CCH34132.1"/>
    <property type="molecule type" value="Genomic_DNA"/>
</dbReference>
<sequence>MSDELNTWLDDLVDVLDPPPAHLADQVGVLLIIALALRAA</sequence>
<proteinExistence type="predicted"/>
<evidence type="ECO:0000313" key="1">
    <source>
        <dbReference type="EMBL" id="CCH34132.1"/>
    </source>
</evidence>
<dbReference type="RefSeq" id="WP_015104243.1">
    <property type="nucleotide sequence ID" value="NC_019673.1"/>
</dbReference>
<reference evidence="1 2" key="1">
    <citation type="journal article" date="2012" name="BMC Genomics">
        <title>Complete genome sequence of Saccharothrix espanaensis DSM 44229T and comparison to the other completely sequenced Pseudonocardiaceae.</title>
        <authorList>
            <person name="Strobel T."/>
            <person name="Al-Dilaimi A."/>
            <person name="Blom J."/>
            <person name="Gessner A."/>
            <person name="Kalinowski J."/>
            <person name="Luzhetska M."/>
            <person name="Puhler A."/>
            <person name="Szczepanowski R."/>
            <person name="Bechthold A."/>
            <person name="Ruckert C."/>
        </authorList>
    </citation>
    <scope>NUCLEOTIDE SEQUENCE [LARGE SCALE GENOMIC DNA]</scope>
    <source>
        <strain evidence="2">ATCC 51144 / DSM 44229 / JCM 9112 / NBRC 15066 / NRRL 15764</strain>
    </source>
</reference>
<organism evidence="1 2">
    <name type="scientific">Saccharothrix espanaensis (strain ATCC 51144 / DSM 44229 / JCM 9112 / NBRC 15066 / NRRL 15764)</name>
    <dbReference type="NCBI Taxonomy" id="1179773"/>
    <lineage>
        <taxon>Bacteria</taxon>
        <taxon>Bacillati</taxon>
        <taxon>Actinomycetota</taxon>
        <taxon>Actinomycetes</taxon>
        <taxon>Pseudonocardiales</taxon>
        <taxon>Pseudonocardiaceae</taxon>
        <taxon>Saccharothrix</taxon>
    </lineage>
</organism>
<accession>K0K9E2</accession>
<evidence type="ECO:0000313" key="2">
    <source>
        <dbReference type="Proteomes" id="UP000006281"/>
    </source>
</evidence>
<dbReference type="KEGG" id="sesp:BN6_68950"/>
<dbReference type="PATRIC" id="fig|1179773.3.peg.6968"/>
<dbReference type="Proteomes" id="UP000006281">
    <property type="component" value="Chromosome"/>
</dbReference>
<dbReference type="AlphaFoldDB" id="K0K9E2"/>
<gene>
    <name evidence="1" type="ordered locus">BN6_68950</name>
</gene>